<name>A0A175A2T1_9FIRM</name>
<evidence type="ECO:0000313" key="5">
    <source>
        <dbReference type="Proteomes" id="UP000095780"/>
    </source>
</evidence>
<dbReference type="GO" id="GO:0009288">
    <property type="term" value="C:bacterial-type flagellum"/>
    <property type="evidence" value="ECO:0007669"/>
    <property type="project" value="InterPro"/>
</dbReference>
<dbReference type="EMBL" id="CZBV01000009">
    <property type="protein sequence ID" value="CUQ90646.1"/>
    <property type="molecule type" value="Genomic_DNA"/>
</dbReference>
<dbReference type="EMBL" id="CZBU01000007">
    <property type="protein sequence ID" value="CUQ79126.1"/>
    <property type="molecule type" value="Genomic_DNA"/>
</dbReference>
<evidence type="ECO:0000313" key="4">
    <source>
        <dbReference type="Proteomes" id="UP000095621"/>
    </source>
</evidence>
<dbReference type="OrthoDB" id="2042789at2"/>
<dbReference type="Proteomes" id="UP000481964">
    <property type="component" value="Unassembled WGS sequence"/>
</dbReference>
<proteinExistence type="predicted"/>
<evidence type="ECO:0000313" key="6">
    <source>
        <dbReference type="Proteomes" id="UP000481964"/>
    </source>
</evidence>
<evidence type="ECO:0008006" key="7">
    <source>
        <dbReference type="Google" id="ProtNLM"/>
    </source>
</evidence>
<dbReference type="RefSeq" id="WP_055216552.1">
    <property type="nucleotide sequence ID" value="NZ_CABIXW010000009.1"/>
</dbReference>
<dbReference type="Proteomes" id="UP000095780">
    <property type="component" value="Unassembled WGS sequence"/>
</dbReference>
<dbReference type="AlphaFoldDB" id="A0A175A2T1"/>
<protein>
    <recommendedName>
        <fullName evidence="7">Flagellar hook-associated protein 2 C-terminal domain-containing protein</fullName>
    </recommendedName>
</protein>
<organism evidence="2 5">
    <name type="scientific">Lachnospira eligens</name>
    <dbReference type="NCBI Taxonomy" id="39485"/>
    <lineage>
        <taxon>Bacteria</taxon>
        <taxon>Bacillati</taxon>
        <taxon>Bacillota</taxon>
        <taxon>Clostridia</taxon>
        <taxon>Lachnospirales</taxon>
        <taxon>Lachnospiraceae</taxon>
        <taxon>Lachnospira</taxon>
    </lineage>
</organism>
<dbReference type="GO" id="GO:0007155">
    <property type="term" value="P:cell adhesion"/>
    <property type="evidence" value="ECO:0007669"/>
    <property type="project" value="InterPro"/>
</dbReference>
<reference evidence="4 5" key="1">
    <citation type="submission" date="2015-09" db="EMBL/GenBank/DDBJ databases">
        <authorList>
            <consortium name="Pathogen Informatics"/>
        </authorList>
    </citation>
    <scope>NUCLEOTIDE SEQUENCE [LARGE SCALE GENOMIC DNA]</scope>
    <source>
        <strain evidence="1 4">2789STDY5834875</strain>
        <strain evidence="2 5">2789STDY5834878</strain>
    </source>
</reference>
<evidence type="ECO:0000313" key="2">
    <source>
        <dbReference type="EMBL" id="CUQ90646.1"/>
    </source>
</evidence>
<evidence type="ECO:0000313" key="1">
    <source>
        <dbReference type="EMBL" id="CUQ79126.1"/>
    </source>
</evidence>
<gene>
    <name evidence="1" type="ORF">ERS852490_02787</name>
    <name evidence="2" type="ORF">ERS852492_02726</name>
    <name evidence="3" type="ORF">GKE48_03765</name>
</gene>
<dbReference type="Proteomes" id="UP000095621">
    <property type="component" value="Unassembled WGS sequence"/>
</dbReference>
<sequence length="230" mass="24738">MRITSQMLAANQLKAGIEPSSKTLLDYIQNDDNDSLTSLLSKKIDTSTSSLTKKLQKDAYKNIKDDADSVTENAAKFTDEKSTLFADAERTGDYSAIYADIKSVVDSYNKLYNTLGKTSSSINTMCSNLLKEAVKENSETLSAVGIALKDDGSLSIDENKLKAADTDTLKKAFGTSSEFAKRLGIIGSNVSSLAKANINYVTNSYTSSGAASNSSDDLYSLMTSKFNSRG</sequence>
<evidence type="ECO:0000313" key="3">
    <source>
        <dbReference type="EMBL" id="MSC56573.1"/>
    </source>
</evidence>
<dbReference type="EMBL" id="WKRD01000002">
    <property type="protein sequence ID" value="MSC56573.1"/>
    <property type="molecule type" value="Genomic_DNA"/>
</dbReference>
<accession>A0A175A2T1</accession>
<reference evidence="3 6" key="2">
    <citation type="journal article" date="2019" name="Nat. Med.">
        <title>A library of human gut bacterial isolates paired with longitudinal multiomics data enables mechanistic microbiome research.</title>
        <authorList>
            <person name="Poyet M."/>
            <person name="Groussin M."/>
            <person name="Gibbons S.M."/>
            <person name="Avila-Pacheco J."/>
            <person name="Jiang X."/>
            <person name="Kearney S.M."/>
            <person name="Perrotta A.R."/>
            <person name="Berdy B."/>
            <person name="Zhao S."/>
            <person name="Lieberman T.D."/>
            <person name="Swanson P.K."/>
            <person name="Smith M."/>
            <person name="Roesemann S."/>
            <person name="Alexander J.E."/>
            <person name="Rich S.A."/>
            <person name="Livny J."/>
            <person name="Vlamakis H."/>
            <person name="Clish C."/>
            <person name="Bullock K."/>
            <person name="Deik A."/>
            <person name="Scott J."/>
            <person name="Pierce K.A."/>
            <person name="Xavier R.J."/>
            <person name="Alm E.J."/>
        </authorList>
    </citation>
    <scope>NUCLEOTIDE SEQUENCE [LARGE SCALE GENOMIC DNA]</scope>
    <source>
        <strain evidence="3 6">BIOML-A1</strain>
    </source>
</reference>